<dbReference type="PANTHER" id="PTHR31630:SF6">
    <property type="entry name" value="PHYTANOYL-COA DIOXYGENASE-RELATED"/>
    <property type="match status" value="1"/>
</dbReference>
<accession>A0A4Q1BJ47</accession>
<dbReference type="SUPFAM" id="SSF51197">
    <property type="entry name" value="Clavaminate synthase-like"/>
    <property type="match status" value="1"/>
</dbReference>
<gene>
    <name evidence="2" type="ORF">M231_04972</name>
</gene>
<evidence type="ECO:0008006" key="4">
    <source>
        <dbReference type="Google" id="ProtNLM"/>
    </source>
</evidence>
<dbReference type="Proteomes" id="UP000289152">
    <property type="component" value="Unassembled WGS sequence"/>
</dbReference>
<dbReference type="Gene3D" id="2.60.120.620">
    <property type="entry name" value="q2cbj1_9rhob like domain"/>
    <property type="match status" value="1"/>
</dbReference>
<dbReference type="InParanoid" id="A0A4Q1BJ47"/>
<dbReference type="PANTHER" id="PTHR31630">
    <property type="entry name" value="PHYTANOYL-COA DIOXYGENASE-RELATED-RELATED"/>
    <property type="match status" value="1"/>
</dbReference>
<keyword evidence="3" id="KW-1185">Reference proteome</keyword>
<dbReference type="OrthoDB" id="445007at2759"/>
<feature type="compositionally biased region" description="Low complexity" evidence="1">
    <location>
        <begin position="1"/>
        <end position="20"/>
    </location>
</feature>
<dbReference type="Pfam" id="PF05721">
    <property type="entry name" value="PhyH"/>
    <property type="match status" value="1"/>
</dbReference>
<dbReference type="InterPro" id="IPR008775">
    <property type="entry name" value="Phytyl_CoA_dOase-like"/>
</dbReference>
<dbReference type="EMBL" id="SDIL01000061">
    <property type="protein sequence ID" value="RXK37723.1"/>
    <property type="molecule type" value="Genomic_DNA"/>
</dbReference>
<sequence length="371" mass="41977">MPVATSTETVTPTSPTTTGTLKLRGQTEAPITSAYPDLDEKGWTVVKGVVPKEKAAKYVDRMYEWAEKYGTGFKRDDRETWQIKNMPAFNKAGLINRNGVGHEQFVWDMRSEPALIDAFAKIWGTDQLLVSFDGINITLPYKDDLGWRAEPWPHVDQSPLKRYKHCIQGIINLADNGPKDGGLMILDGSFQLYNQFFEENDADKPADGWSWLDQYSFTEKQMQWFYDHGCKWTKLACEPGDLLLWDSRCVHYGAHAEGDNPRLAMYVCYKPAKDATPECLAVRKRLMKDWGMTSHDPLIFRERGTQIFGKKTPNEREVPDDKPILSDRAKQLAGITEYPGLSYPDTTGLEYSQLEYGPGLAGNRDTSGDPA</sequence>
<evidence type="ECO:0000256" key="1">
    <source>
        <dbReference type="SAM" id="MobiDB-lite"/>
    </source>
</evidence>
<feature type="region of interest" description="Disordered" evidence="1">
    <location>
        <begin position="1"/>
        <end position="25"/>
    </location>
</feature>
<dbReference type="AlphaFoldDB" id="A0A4Q1BJ47"/>
<evidence type="ECO:0000313" key="3">
    <source>
        <dbReference type="Proteomes" id="UP000289152"/>
    </source>
</evidence>
<reference evidence="2 3" key="1">
    <citation type="submission" date="2016-06" db="EMBL/GenBank/DDBJ databases">
        <title>Evolution of pathogenesis and genome organization in the Tremellales.</title>
        <authorList>
            <person name="Cuomo C."/>
            <person name="Litvintseva A."/>
            <person name="Heitman J."/>
            <person name="Chen Y."/>
            <person name="Sun S."/>
            <person name="Springer D."/>
            <person name="Dromer F."/>
            <person name="Young S."/>
            <person name="Zeng Q."/>
            <person name="Chapman S."/>
            <person name="Gujja S."/>
            <person name="Saif S."/>
            <person name="Birren B."/>
        </authorList>
    </citation>
    <scope>NUCLEOTIDE SEQUENCE [LARGE SCALE GENOMIC DNA]</scope>
    <source>
        <strain evidence="2 3">ATCC 28783</strain>
    </source>
</reference>
<comment type="caution">
    <text evidence="2">The sequence shown here is derived from an EMBL/GenBank/DDBJ whole genome shotgun (WGS) entry which is preliminary data.</text>
</comment>
<dbReference type="OMA" id="FAHAQFV"/>
<name>A0A4Q1BJ47_TREME</name>
<evidence type="ECO:0000313" key="2">
    <source>
        <dbReference type="EMBL" id="RXK37723.1"/>
    </source>
</evidence>
<organism evidence="2 3">
    <name type="scientific">Tremella mesenterica</name>
    <name type="common">Jelly fungus</name>
    <dbReference type="NCBI Taxonomy" id="5217"/>
    <lineage>
        <taxon>Eukaryota</taxon>
        <taxon>Fungi</taxon>
        <taxon>Dikarya</taxon>
        <taxon>Basidiomycota</taxon>
        <taxon>Agaricomycotina</taxon>
        <taxon>Tremellomycetes</taxon>
        <taxon>Tremellales</taxon>
        <taxon>Tremellaceae</taxon>
        <taxon>Tremella</taxon>
    </lineage>
</organism>
<protein>
    <recommendedName>
        <fullName evidence="4">Phytanoyl-CoA dioxygenase</fullName>
    </recommendedName>
</protein>
<proteinExistence type="predicted"/>
<dbReference type="VEuPathDB" id="FungiDB:TREMEDRAFT_63948"/>